<keyword evidence="3" id="KW-0479">Metal-binding</keyword>
<dbReference type="SFLD" id="SFLDG01082">
    <property type="entry name" value="B12-binding_domain_containing"/>
    <property type="match status" value="1"/>
</dbReference>
<dbReference type="InterPro" id="IPR006158">
    <property type="entry name" value="Cobalamin-bd"/>
</dbReference>
<dbReference type="InterPro" id="IPR036724">
    <property type="entry name" value="Cobalamin-bd_sf"/>
</dbReference>
<dbReference type="GO" id="GO:0031419">
    <property type="term" value="F:cobalamin binding"/>
    <property type="evidence" value="ECO:0007669"/>
    <property type="project" value="InterPro"/>
</dbReference>
<evidence type="ECO:0000256" key="3">
    <source>
        <dbReference type="ARBA" id="ARBA00022723"/>
    </source>
</evidence>
<dbReference type="GO" id="GO:0003824">
    <property type="term" value="F:catalytic activity"/>
    <property type="evidence" value="ECO:0007669"/>
    <property type="project" value="InterPro"/>
</dbReference>
<dbReference type="AlphaFoldDB" id="X1I7T8"/>
<evidence type="ECO:0000256" key="2">
    <source>
        <dbReference type="ARBA" id="ARBA00022691"/>
    </source>
</evidence>
<gene>
    <name evidence="7" type="ORF">S03H2_30097</name>
</gene>
<evidence type="ECO:0000313" key="7">
    <source>
        <dbReference type="EMBL" id="GAH53633.1"/>
    </source>
</evidence>
<keyword evidence="2" id="KW-0949">S-adenosyl-L-methionine</keyword>
<dbReference type="PANTHER" id="PTHR43409:SF7">
    <property type="entry name" value="BLL1977 PROTEIN"/>
    <property type="match status" value="1"/>
</dbReference>
<feature type="non-terminal residue" evidence="7">
    <location>
        <position position="255"/>
    </location>
</feature>
<dbReference type="Pfam" id="PF02310">
    <property type="entry name" value="B12-binding"/>
    <property type="match status" value="1"/>
</dbReference>
<dbReference type="InterPro" id="IPR058240">
    <property type="entry name" value="rSAM_sf"/>
</dbReference>
<feature type="domain" description="B12-binding" evidence="6">
    <location>
        <begin position="1"/>
        <end position="126"/>
    </location>
</feature>
<evidence type="ECO:0000256" key="4">
    <source>
        <dbReference type="ARBA" id="ARBA00023004"/>
    </source>
</evidence>
<name>X1I7T8_9ZZZZ</name>
<dbReference type="InterPro" id="IPR051198">
    <property type="entry name" value="BchE-like"/>
</dbReference>
<dbReference type="GO" id="GO:0051536">
    <property type="term" value="F:iron-sulfur cluster binding"/>
    <property type="evidence" value="ECO:0007669"/>
    <property type="project" value="UniProtKB-KW"/>
</dbReference>
<dbReference type="PROSITE" id="PS51332">
    <property type="entry name" value="B12_BINDING"/>
    <property type="match status" value="1"/>
</dbReference>
<dbReference type="SUPFAM" id="SSF102114">
    <property type="entry name" value="Radical SAM enzymes"/>
    <property type="match status" value="1"/>
</dbReference>
<keyword evidence="4" id="KW-0408">Iron</keyword>
<dbReference type="SFLD" id="SFLDS00029">
    <property type="entry name" value="Radical_SAM"/>
    <property type="match status" value="1"/>
</dbReference>
<comment type="caution">
    <text evidence="7">The sequence shown here is derived from an EMBL/GenBank/DDBJ whole genome shotgun (WGS) entry which is preliminary data.</text>
</comment>
<comment type="cofactor">
    <cofactor evidence="1">
        <name>[4Fe-4S] cluster</name>
        <dbReference type="ChEBI" id="CHEBI:49883"/>
    </cofactor>
</comment>
<organism evidence="7">
    <name type="scientific">marine sediment metagenome</name>
    <dbReference type="NCBI Taxonomy" id="412755"/>
    <lineage>
        <taxon>unclassified sequences</taxon>
        <taxon>metagenomes</taxon>
        <taxon>ecological metagenomes</taxon>
    </lineage>
</organism>
<dbReference type="Gene3D" id="3.40.50.280">
    <property type="entry name" value="Cobalamin-binding domain"/>
    <property type="match status" value="1"/>
</dbReference>
<dbReference type="InterPro" id="IPR023404">
    <property type="entry name" value="rSAM_horseshoe"/>
</dbReference>
<dbReference type="CDD" id="cd02068">
    <property type="entry name" value="radical_SAM_B12_BD"/>
    <property type="match status" value="1"/>
</dbReference>
<dbReference type="EMBL" id="BARU01018197">
    <property type="protein sequence ID" value="GAH53633.1"/>
    <property type="molecule type" value="Genomic_DNA"/>
</dbReference>
<evidence type="ECO:0000259" key="6">
    <source>
        <dbReference type="PROSITE" id="PS51332"/>
    </source>
</evidence>
<evidence type="ECO:0000256" key="1">
    <source>
        <dbReference type="ARBA" id="ARBA00001966"/>
    </source>
</evidence>
<dbReference type="SUPFAM" id="SSF52242">
    <property type="entry name" value="Cobalamin (vitamin B12)-binding domain"/>
    <property type="match status" value="1"/>
</dbReference>
<dbReference type="GO" id="GO:0046872">
    <property type="term" value="F:metal ion binding"/>
    <property type="evidence" value="ECO:0007669"/>
    <property type="project" value="UniProtKB-KW"/>
</dbReference>
<accession>X1I7T8</accession>
<reference evidence="7" key="1">
    <citation type="journal article" date="2014" name="Front. Microbiol.">
        <title>High frequency of phylogenetically diverse reductive dehalogenase-homologous genes in deep subseafloor sedimentary metagenomes.</title>
        <authorList>
            <person name="Kawai M."/>
            <person name="Futagami T."/>
            <person name="Toyoda A."/>
            <person name="Takaki Y."/>
            <person name="Nishi S."/>
            <person name="Hori S."/>
            <person name="Arai W."/>
            <person name="Tsubouchi T."/>
            <person name="Morono Y."/>
            <person name="Uchiyama I."/>
            <person name="Ito T."/>
            <person name="Fujiyama A."/>
            <person name="Inagaki F."/>
            <person name="Takami H."/>
        </authorList>
    </citation>
    <scope>NUCLEOTIDE SEQUENCE</scope>
    <source>
        <strain evidence="7">Expedition CK06-06</strain>
    </source>
</reference>
<proteinExistence type="predicted"/>
<dbReference type="PANTHER" id="PTHR43409">
    <property type="entry name" value="ANAEROBIC MAGNESIUM-PROTOPORPHYRIN IX MONOMETHYL ESTER CYCLASE-RELATED"/>
    <property type="match status" value="1"/>
</dbReference>
<evidence type="ECO:0000256" key="5">
    <source>
        <dbReference type="ARBA" id="ARBA00023014"/>
    </source>
</evidence>
<dbReference type="InterPro" id="IPR007197">
    <property type="entry name" value="rSAM"/>
</dbReference>
<dbReference type="Gene3D" id="3.80.30.20">
    <property type="entry name" value="tm_1862 like domain"/>
    <property type="match status" value="1"/>
</dbReference>
<sequence>MGSRAWYPIGIGYIAAYLLKDGFEVEIIDCIGDNLSRVEFKKRLVNCKADAYGIGGLIMAFNNVLEIANVVKETYPDAIIFAGNTVASTIPEILLSNSPIQVAVMWEGEYTTVNLMNALKDEISLKTVKGIIFKDKDGNIIKTLEQTIIKDLDELPFPAWDLIPMKNYMENINYNYPISSVRGCPYNCTFCCKTFLLNKVRARSPQHIINEIIEAKKRFNIKKFCFFDDLFIYNRNRVMEFCDLKINTPEIKEIP</sequence>
<protein>
    <recommendedName>
        <fullName evidence="6">B12-binding domain-containing protein</fullName>
    </recommendedName>
</protein>
<keyword evidence="5" id="KW-0411">Iron-sulfur</keyword>